<organism evidence="2 3">
    <name type="scientific">Brachionus calyciflorus</name>
    <dbReference type="NCBI Taxonomy" id="104777"/>
    <lineage>
        <taxon>Eukaryota</taxon>
        <taxon>Metazoa</taxon>
        <taxon>Spiralia</taxon>
        <taxon>Gnathifera</taxon>
        <taxon>Rotifera</taxon>
        <taxon>Eurotatoria</taxon>
        <taxon>Monogononta</taxon>
        <taxon>Pseudotrocha</taxon>
        <taxon>Ploima</taxon>
        <taxon>Brachionidae</taxon>
        <taxon>Brachionus</taxon>
    </lineage>
</organism>
<dbReference type="AlphaFoldDB" id="A0A814QQ47"/>
<evidence type="ECO:0000313" key="3">
    <source>
        <dbReference type="Proteomes" id="UP000663879"/>
    </source>
</evidence>
<dbReference type="EMBL" id="CAJNOC010008949">
    <property type="protein sequence ID" value="CAF1122730.1"/>
    <property type="molecule type" value="Genomic_DNA"/>
</dbReference>
<comment type="caution">
    <text evidence="2">The sequence shown here is derived from an EMBL/GenBank/DDBJ whole genome shotgun (WGS) entry which is preliminary data.</text>
</comment>
<reference evidence="2" key="1">
    <citation type="submission" date="2021-02" db="EMBL/GenBank/DDBJ databases">
        <authorList>
            <person name="Nowell W R."/>
        </authorList>
    </citation>
    <scope>NUCLEOTIDE SEQUENCE</scope>
    <source>
        <strain evidence="2">Ploen Becks lab</strain>
    </source>
</reference>
<evidence type="ECO:0000313" key="2">
    <source>
        <dbReference type="EMBL" id="CAF1122730.1"/>
    </source>
</evidence>
<protein>
    <recommendedName>
        <fullName evidence="1">Reverse transcriptase domain-containing protein</fullName>
    </recommendedName>
</protein>
<name>A0A814QQ47_9BILA</name>
<dbReference type="PANTHER" id="PTHR19446">
    <property type="entry name" value="REVERSE TRANSCRIPTASES"/>
    <property type="match status" value="1"/>
</dbReference>
<dbReference type="OrthoDB" id="416454at2759"/>
<dbReference type="Proteomes" id="UP000663879">
    <property type="component" value="Unassembled WGS sequence"/>
</dbReference>
<keyword evidence="3" id="KW-1185">Reference proteome</keyword>
<accession>A0A814QQ47</accession>
<gene>
    <name evidence="2" type="ORF">OXX778_LOCUS22114</name>
</gene>
<dbReference type="InterPro" id="IPR000477">
    <property type="entry name" value="RT_dom"/>
</dbReference>
<evidence type="ECO:0000259" key="1">
    <source>
        <dbReference type="Pfam" id="PF00078"/>
    </source>
</evidence>
<dbReference type="CDD" id="cd01650">
    <property type="entry name" value="RT_nLTR_like"/>
    <property type="match status" value="1"/>
</dbReference>
<proteinExistence type="predicted"/>
<sequence length="196" mass="22718">MKSSTIVMILKSDKPINELSSYRPISLINCLSKWLEKIINEKLKNWLEKENILPETQAGFRKNRRTQDQILRLNQAVLTNLKKKRLTGAVFFDLEKAFDKTPHNGILESVFSLNISPLLKNWIKAFIQGRDFKVRVDGVLSESKEINCGVPQEDKTIKDLIEYTASIDDEHTQNRLYSPFDCFLKLYREGAKNQNT</sequence>
<feature type="domain" description="Reverse transcriptase" evidence="1">
    <location>
        <begin position="13"/>
        <end position="152"/>
    </location>
</feature>
<dbReference type="Pfam" id="PF00078">
    <property type="entry name" value="RVT_1"/>
    <property type="match status" value="1"/>
</dbReference>